<evidence type="ECO:0000313" key="2">
    <source>
        <dbReference type="EMBL" id="KPA86930.1"/>
    </source>
</evidence>
<dbReference type="AlphaFoldDB" id="A0A0M9GBD0"/>
<protein>
    <submittedName>
        <fullName evidence="2">Uncharacterized protein</fullName>
    </submittedName>
</protein>
<feature type="region of interest" description="Disordered" evidence="1">
    <location>
        <begin position="80"/>
        <end position="105"/>
    </location>
</feature>
<proteinExistence type="predicted"/>
<dbReference type="EMBL" id="LGTL01000001">
    <property type="protein sequence ID" value="KPA86929.1"/>
    <property type="molecule type" value="Genomic_DNA"/>
</dbReference>
<dbReference type="OrthoDB" id="10542317at2759"/>
<comment type="caution">
    <text evidence="2">The sequence shown here is derived from an EMBL/GenBank/DDBJ whole genome shotgun (WGS) entry which is preliminary data.</text>
</comment>
<gene>
    <name evidence="2" type="ORF">ABB37_00959</name>
</gene>
<accession>A0A0M9GBD0</accession>
<dbReference type="RefSeq" id="XP_015665368.1">
    <property type="nucleotide sequence ID" value="XM_015797360.1"/>
</dbReference>
<dbReference type="EMBL" id="LGTL01000001">
    <property type="protein sequence ID" value="KPA86930.1"/>
    <property type="molecule type" value="Genomic_DNA"/>
</dbReference>
<feature type="compositionally biased region" description="Basic and acidic residues" evidence="1">
    <location>
        <begin position="22"/>
        <end position="35"/>
    </location>
</feature>
<dbReference type="GeneID" id="26901256"/>
<dbReference type="Proteomes" id="UP000037923">
    <property type="component" value="Unassembled WGS sequence"/>
</dbReference>
<name>A0A0M9GBD0_LEPPY</name>
<feature type="compositionally biased region" description="Basic and acidic residues" evidence="1">
    <location>
        <begin position="80"/>
        <end position="93"/>
    </location>
</feature>
<sequence>MPSNNTDPAPAATGSKVLTLSDEERMGREADERWANRPRPVRRIGGNPELEFKTEVMCRLPNGGVADCARAQLEQNRLRREEEARVKAAEQQRQEQQQPKSPDEL</sequence>
<dbReference type="OMA" id="PREEFIC"/>
<dbReference type="RefSeq" id="XP_015665369.1">
    <property type="nucleotide sequence ID" value="XM_015797361.1"/>
</dbReference>
<evidence type="ECO:0000313" key="3">
    <source>
        <dbReference type="Proteomes" id="UP000037923"/>
    </source>
</evidence>
<reference evidence="2 3" key="1">
    <citation type="submission" date="2015-07" db="EMBL/GenBank/DDBJ databases">
        <title>High-quality genome of monoxenous trypanosomatid Leptomonas pyrrhocoris.</title>
        <authorList>
            <person name="Flegontov P."/>
            <person name="Butenko A."/>
            <person name="Firsov S."/>
            <person name="Vlcek C."/>
            <person name="Logacheva M.D."/>
            <person name="Field M."/>
            <person name="Filatov D."/>
            <person name="Flegontova O."/>
            <person name="Gerasimov E."/>
            <person name="Jackson A.P."/>
            <person name="Kelly S."/>
            <person name="Opperdoes F."/>
            <person name="O'Reilly A."/>
            <person name="Votypka J."/>
            <person name="Yurchenko V."/>
            <person name="Lukes J."/>
        </authorList>
    </citation>
    <scope>NUCLEOTIDE SEQUENCE [LARGE SCALE GENOMIC DNA]</scope>
    <source>
        <strain evidence="2">H10</strain>
    </source>
</reference>
<dbReference type="VEuPathDB" id="TriTrypDB:LpyrH10_01_9590"/>
<evidence type="ECO:0000256" key="1">
    <source>
        <dbReference type="SAM" id="MobiDB-lite"/>
    </source>
</evidence>
<keyword evidence="3" id="KW-1185">Reference proteome</keyword>
<organism evidence="2 3">
    <name type="scientific">Leptomonas pyrrhocoris</name>
    <name type="common">Firebug parasite</name>
    <dbReference type="NCBI Taxonomy" id="157538"/>
    <lineage>
        <taxon>Eukaryota</taxon>
        <taxon>Discoba</taxon>
        <taxon>Euglenozoa</taxon>
        <taxon>Kinetoplastea</taxon>
        <taxon>Metakinetoplastina</taxon>
        <taxon>Trypanosomatida</taxon>
        <taxon>Trypanosomatidae</taxon>
        <taxon>Leishmaniinae</taxon>
        <taxon>Leptomonas</taxon>
    </lineage>
</organism>
<feature type="region of interest" description="Disordered" evidence="1">
    <location>
        <begin position="1"/>
        <end position="46"/>
    </location>
</feature>